<accession>A1B8S3</accession>
<dbReference type="AlphaFoldDB" id="A1B8S3"/>
<dbReference type="Proteomes" id="UP000000361">
    <property type="component" value="Chromosome 2"/>
</dbReference>
<reference evidence="2" key="1">
    <citation type="submission" date="2006-12" db="EMBL/GenBank/DDBJ databases">
        <title>Complete sequence of chromosome 2 of Paracoccus denitrificans PD1222.</title>
        <authorList>
            <person name="Copeland A."/>
            <person name="Lucas S."/>
            <person name="Lapidus A."/>
            <person name="Barry K."/>
            <person name="Detter J.C."/>
            <person name="Glavina del Rio T."/>
            <person name="Hammon N."/>
            <person name="Israni S."/>
            <person name="Dalin E."/>
            <person name="Tice H."/>
            <person name="Pitluck S."/>
            <person name="Munk A.C."/>
            <person name="Brettin T."/>
            <person name="Bruce D."/>
            <person name="Han C."/>
            <person name="Tapia R."/>
            <person name="Gilna P."/>
            <person name="Schmutz J."/>
            <person name="Larimer F."/>
            <person name="Land M."/>
            <person name="Hauser L."/>
            <person name="Kyrpides N."/>
            <person name="Lykidis A."/>
            <person name="Spiro S."/>
            <person name="Richardson D.J."/>
            <person name="Moir J.W.B."/>
            <person name="Ferguson S.J."/>
            <person name="van Spanning R.J.M."/>
            <person name="Richardson P."/>
        </authorList>
    </citation>
    <scope>NUCLEOTIDE SEQUENCE [LARGE SCALE GENOMIC DNA]</scope>
    <source>
        <strain evidence="2">Pd 1222</strain>
    </source>
</reference>
<gene>
    <name evidence="1" type="ordered locus">Pden_3851</name>
</gene>
<dbReference type="EMBL" id="CP000490">
    <property type="protein sequence ID" value="ABL71917.1"/>
    <property type="molecule type" value="Genomic_DNA"/>
</dbReference>
<proteinExistence type="predicted"/>
<sequence>MQGEHFAGRPLDAEVLAQRLDQPTALDDLVPGYRSSTADRSGDSGLRSLAYNVEGLAPGAAGVRRERNMTAVGDFIRGIVPDGDGAAFLDNVRTAAADMIDSAQGAASTARGRLDDALEAVRPRMQPLDRGQQIRDDLGALFDDRTAEYRRAYDARDAAMAGDRIDAGAPYRALQDEANRLTTFERDAYVPGDIMASARKLAPEAAPAPQGTGLLDMFGGQILRAQDTPPAEIPLSEALALRHGLTTRQREALAAGRAPEHRALSRLSEGLRGTIDDAMSPETRTLDAQARELRRGVAADFEDGNLPSRILGTTARGRNRLPAETIGPRVTAGETPYRDTMRLVGDRDGTRAAVRDQILADAQNAGALRNQETLNRFFADRAYAVGDFPDVRAGLEAAGASKTALDQAEAFARAREARYAPGRNTPVGKFTRHDDTGVADAMRGVWKSPRARDEIKELLDTAGRTPENLQNARAAFFEDLARTTTNSAHDAAGNIVWNGRVLDGFLKNPKVQKVMDELWTGPEQREHLENLREIGAALIDSESALRAKPPASSGTASISLQGKTDPALTATSVASTLRSVSRGQLSKPIAGIHLLSGWIRGRSSKVQAAAINELMTKAMDDPALAAALLRKYNPHDTQVMGRRLLRKFGARVPHLANIVNEELGGYSPEDQAFDAFVGAED</sequence>
<evidence type="ECO:0000313" key="2">
    <source>
        <dbReference type="Proteomes" id="UP000000361"/>
    </source>
</evidence>
<organism evidence="1 2">
    <name type="scientific">Paracoccus denitrificans (strain Pd 1222)</name>
    <dbReference type="NCBI Taxonomy" id="318586"/>
    <lineage>
        <taxon>Bacteria</taxon>
        <taxon>Pseudomonadati</taxon>
        <taxon>Pseudomonadota</taxon>
        <taxon>Alphaproteobacteria</taxon>
        <taxon>Rhodobacterales</taxon>
        <taxon>Paracoccaceae</taxon>
        <taxon>Paracoccus</taxon>
    </lineage>
</organism>
<dbReference type="eggNOG" id="ENOG5032W4F">
    <property type="taxonomic scope" value="Bacteria"/>
</dbReference>
<evidence type="ECO:0000313" key="1">
    <source>
        <dbReference type="EMBL" id="ABL71917.1"/>
    </source>
</evidence>
<name>A1B8S3_PARDP</name>
<protein>
    <submittedName>
        <fullName evidence="1">Uncharacterized protein</fullName>
    </submittedName>
</protein>
<dbReference type="EnsemblBacteria" id="ABL71917">
    <property type="protein sequence ID" value="ABL71917"/>
    <property type="gene ID" value="Pden_3851"/>
</dbReference>
<dbReference type="STRING" id="318586.Pden_3851"/>
<dbReference type="KEGG" id="pde:Pden_3851"/>
<dbReference type="HOGENOM" id="CLU_403782_0_0_5"/>
<keyword evidence="2" id="KW-1185">Reference proteome</keyword>